<reference evidence="3 4" key="1">
    <citation type="journal article" date="2011" name="Stand. Genomic Sci.">
        <title>Complete genome sequence of the halophilic and highly halotolerant Chromohalobacter salexigens type strain (1H11(T)).</title>
        <authorList>
            <person name="Copeland A."/>
            <person name="O'Connor K."/>
            <person name="Lucas S."/>
            <person name="Lapidus A."/>
            <person name="Berry K.W."/>
            <person name="Detter J.C."/>
            <person name="Del Rio T.G."/>
            <person name="Hammon N."/>
            <person name="Dalin E."/>
            <person name="Tice H."/>
            <person name="Pitluck S."/>
            <person name="Bruce D."/>
            <person name="Goodwin L."/>
            <person name="Han C."/>
            <person name="Tapia R."/>
            <person name="Saunders E."/>
            <person name="Schmutz J."/>
            <person name="Brettin T."/>
            <person name="Larimer F."/>
            <person name="Land M."/>
            <person name="Hauser L."/>
            <person name="Vargas C."/>
            <person name="Nieto J.J."/>
            <person name="Kyrpides N.C."/>
            <person name="Ivanova N."/>
            <person name="Goker M."/>
            <person name="Klenk H.P."/>
            <person name="Csonka L.N."/>
            <person name="Woyke T."/>
        </authorList>
    </citation>
    <scope>NUCLEOTIDE SEQUENCE [LARGE SCALE GENOMIC DNA]</scope>
    <source>
        <strain evidence="4">ATCC BAA-138 / DSM 3043 / CIP 106854 / NCIMB 13768 / 1H11</strain>
    </source>
</reference>
<gene>
    <name evidence="3" type="ordered locus">Csal_0264</name>
</gene>
<feature type="transmembrane region" description="Helical" evidence="1">
    <location>
        <begin position="107"/>
        <end position="126"/>
    </location>
</feature>
<proteinExistence type="predicted"/>
<organism evidence="3 4">
    <name type="scientific">Chromohalobacter israelensis (strain ATCC BAA-138 / DSM 3043 / CIP 106854 / NCIMB 13768 / 1H11)</name>
    <name type="common">Chromohalobacter salexigens</name>
    <dbReference type="NCBI Taxonomy" id="290398"/>
    <lineage>
        <taxon>Bacteria</taxon>
        <taxon>Pseudomonadati</taxon>
        <taxon>Pseudomonadota</taxon>
        <taxon>Gammaproteobacteria</taxon>
        <taxon>Oceanospirillales</taxon>
        <taxon>Halomonadaceae</taxon>
        <taxon>Chromohalobacter</taxon>
    </lineage>
</organism>
<keyword evidence="1" id="KW-0472">Membrane</keyword>
<dbReference type="eggNOG" id="ENOG5032B6M">
    <property type="taxonomic scope" value="Bacteria"/>
</dbReference>
<feature type="domain" description="NERD" evidence="2">
    <location>
        <begin position="138"/>
        <end position="254"/>
    </location>
</feature>
<sequence length="313" mass="34647">MGVRTSPPTRMTAMAWLEYVLPLIFLAPLGATALVVLALRHLEDGALTSPYDGHTLREPAQSLRNRLDRAYAALFLDGALGPIVTLAPLVYGMGRMLFANRHSWLEWALYGLLTTLLALILCFRLIRDVQRIRRLKLGLACELAVGQELERLIRPEAHPYFVFHDVPTDSTTIDHVVVTPHGIFAVQVSARTPPLDIKGEPRTTVVVAGQRLRFPGWRERQSLAHARLAAAWCRQWLAHRSLGNVAVQGVLVLPGWNVEIDKPPGEIMVVDGRGLATLLDDTSLQPMDDATHQRVVQALDRRVKGVTSGDQAP</sequence>
<evidence type="ECO:0000259" key="2">
    <source>
        <dbReference type="Pfam" id="PF08378"/>
    </source>
</evidence>
<feature type="transmembrane region" description="Helical" evidence="1">
    <location>
        <begin position="20"/>
        <end position="39"/>
    </location>
</feature>
<dbReference type="STRING" id="290398.Csal_0264"/>
<dbReference type="EMBL" id="CP000285">
    <property type="protein sequence ID" value="ABE57627.1"/>
    <property type="molecule type" value="Genomic_DNA"/>
</dbReference>
<evidence type="ECO:0000313" key="4">
    <source>
        <dbReference type="Proteomes" id="UP000000239"/>
    </source>
</evidence>
<dbReference type="KEGG" id="csa:Csal_0264"/>
<dbReference type="Pfam" id="PF08378">
    <property type="entry name" value="NERD"/>
    <property type="match status" value="1"/>
</dbReference>
<keyword evidence="4" id="KW-1185">Reference proteome</keyword>
<dbReference type="AlphaFoldDB" id="Q1R0Y1"/>
<evidence type="ECO:0000256" key="1">
    <source>
        <dbReference type="SAM" id="Phobius"/>
    </source>
</evidence>
<dbReference type="InterPro" id="IPR011528">
    <property type="entry name" value="NERD"/>
</dbReference>
<accession>Q1R0Y1</accession>
<evidence type="ECO:0000313" key="3">
    <source>
        <dbReference type="EMBL" id="ABE57627.1"/>
    </source>
</evidence>
<dbReference type="HOGENOM" id="CLU_079648_0_0_6"/>
<name>Q1R0Y1_CHRI1</name>
<protein>
    <recommendedName>
        <fullName evidence="2">NERD domain-containing protein</fullName>
    </recommendedName>
</protein>
<dbReference type="Proteomes" id="UP000000239">
    <property type="component" value="Chromosome"/>
</dbReference>
<keyword evidence="1" id="KW-1133">Transmembrane helix</keyword>
<keyword evidence="1" id="KW-0812">Transmembrane</keyword>
<feature type="transmembrane region" description="Helical" evidence="1">
    <location>
        <begin position="70"/>
        <end position="91"/>
    </location>
</feature>